<proteinExistence type="inferred from homology"/>
<dbReference type="PROSITE" id="PS01003">
    <property type="entry name" value="TCTP_2"/>
    <property type="match status" value="1"/>
</dbReference>
<dbReference type="PANTHER" id="PTHR11991:SF0">
    <property type="entry name" value="TRANSLATIONALLY-CONTROLLED TUMOR PROTEIN"/>
    <property type="match status" value="1"/>
</dbReference>
<keyword evidence="6" id="KW-1185">Reference proteome</keyword>
<protein>
    <recommendedName>
        <fullName evidence="1">Translationally-controlled tumor protein homolog</fullName>
    </recommendedName>
</protein>
<dbReference type="STRING" id="6198.A0A074ZYF9"/>
<dbReference type="Gene3D" id="2.170.150.10">
    <property type="entry name" value="Metal Binding Protein, Guanine Nucleotide Exchange Factor, Chain A"/>
    <property type="match status" value="1"/>
</dbReference>
<dbReference type="OrthoDB" id="10248936at2759"/>
<dbReference type="InterPro" id="IPR018105">
    <property type="entry name" value="Translational_control_tumour_p"/>
</dbReference>
<reference evidence="5 6" key="1">
    <citation type="submission" date="2013-11" db="EMBL/GenBank/DDBJ databases">
        <title>Opisthorchis viverrini - life in the bile duct.</title>
        <authorList>
            <person name="Young N.D."/>
            <person name="Nagarajan N."/>
            <person name="Lin S.J."/>
            <person name="Korhonen P.K."/>
            <person name="Jex A.R."/>
            <person name="Hall R.S."/>
            <person name="Safavi-Hemami H."/>
            <person name="Kaewkong W."/>
            <person name="Bertrand D."/>
            <person name="Gao S."/>
            <person name="Seet Q."/>
            <person name="Wongkham S."/>
            <person name="Teh B.T."/>
            <person name="Wongkham C."/>
            <person name="Intapan P.M."/>
            <person name="Maleewong W."/>
            <person name="Yang X."/>
            <person name="Hu M."/>
            <person name="Wang Z."/>
            <person name="Hofmann A."/>
            <person name="Sternberg P.W."/>
            <person name="Tan P."/>
            <person name="Wang J."/>
            <person name="Gasser R.B."/>
        </authorList>
    </citation>
    <scope>NUCLEOTIDE SEQUENCE [LARGE SCALE GENOMIC DNA]</scope>
</reference>
<gene>
    <name evidence="5" type="ORF">T265_11216</name>
</gene>
<dbReference type="Pfam" id="PF00838">
    <property type="entry name" value="TCTP"/>
    <property type="match status" value="1"/>
</dbReference>
<dbReference type="PROSITE" id="PS51797">
    <property type="entry name" value="TCTP_3"/>
    <property type="match status" value="1"/>
</dbReference>
<dbReference type="CTD" id="20325384"/>
<dbReference type="PRINTS" id="PR01653">
    <property type="entry name" value="TCTPROTEIN"/>
</dbReference>
<keyword evidence="3" id="KW-1133">Transmembrane helix</keyword>
<dbReference type="SUPFAM" id="SSF51316">
    <property type="entry name" value="Mss4-like"/>
    <property type="match status" value="1"/>
</dbReference>
<dbReference type="FunFam" id="2.170.150.10:FF:000002">
    <property type="entry name" value="Translationally-controlled tumor protein homolog"/>
    <property type="match status" value="1"/>
</dbReference>
<evidence type="ECO:0000259" key="4">
    <source>
        <dbReference type="PROSITE" id="PS51797"/>
    </source>
</evidence>
<dbReference type="GeneID" id="20325384"/>
<dbReference type="InterPro" id="IPR011323">
    <property type="entry name" value="Mss4/transl-control_tumour"/>
</dbReference>
<dbReference type="AlphaFoldDB" id="A0A074ZYF9"/>
<feature type="domain" description="TCTP" evidence="4">
    <location>
        <begin position="1"/>
        <end position="157"/>
    </location>
</feature>
<keyword evidence="3" id="KW-0812">Transmembrane</keyword>
<dbReference type="GO" id="GO:0005509">
    <property type="term" value="F:calcium ion binding"/>
    <property type="evidence" value="ECO:0007669"/>
    <property type="project" value="TreeGrafter"/>
</dbReference>
<dbReference type="EMBL" id="KL597083">
    <property type="protein sequence ID" value="KER20179.1"/>
    <property type="molecule type" value="Genomic_DNA"/>
</dbReference>
<name>A0A074ZYF9_OPIVI</name>
<sequence length="175" mass="20029">MFSDSHKMKLIDDAIYEVDAKFVNVSNKVDDSLIGANPSAEEAGENLDDGVERVIDLVHGNRLCETHFDPKGFKVYLKDYLKKVKELVAKKDPARVESFQKAVETYMKNVLANFKDYQFFIGEKMDPNGCVALMNYREDGMTPYFVFLKDGLVEEKYVGFVVTLIIFFPVILILY</sequence>
<dbReference type="RefSeq" id="XP_009176078.1">
    <property type="nucleotide sequence ID" value="XM_009177814.1"/>
</dbReference>
<dbReference type="PROSITE" id="PS01002">
    <property type="entry name" value="TCTP_1"/>
    <property type="match status" value="1"/>
</dbReference>
<dbReference type="PANTHER" id="PTHR11991">
    <property type="entry name" value="TRANSLATIONALLY CONTROLLED TUMOR PROTEIN-RELATED"/>
    <property type="match status" value="1"/>
</dbReference>
<evidence type="ECO:0000313" key="6">
    <source>
        <dbReference type="Proteomes" id="UP000054324"/>
    </source>
</evidence>
<evidence type="ECO:0000313" key="5">
    <source>
        <dbReference type="EMBL" id="KER20179.1"/>
    </source>
</evidence>
<dbReference type="InterPro" id="IPR034737">
    <property type="entry name" value="TCTP"/>
</dbReference>
<evidence type="ECO:0000256" key="2">
    <source>
        <dbReference type="PROSITE-ProRule" id="PRU01133"/>
    </source>
</evidence>
<dbReference type="InterPro" id="IPR011057">
    <property type="entry name" value="Mss4-like_sf"/>
</dbReference>
<feature type="transmembrane region" description="Helical" evidence="3">
    <location>
        <begin position="157"/>
        <end position="174"/>
    </location>
</feature>
<evidence type="ECO:0000256" key="3">
    <source>
        <dbReference type="SAM" id="Phobius"/>
    </source>
</evidence>
<evidence type="ECO:0000256" key="1">
    <source>
        <dbReference type="ARBA" id="ARBA00014759"/>
    </source>
</evidence>
<dbReference type="Proteomes" id="UP000054324">
    <property type="component" value="Unassembled WGS sequence"/>
</dbReference>
<dbReference type="KEGG" id="ovi:T265_11216"/>
<dbReference type="GO" id="GO:0005737">
    <property type="term" value="C:cytoplasm"/>
    <property type="evidence" value="ECO:0007669"/>
    <property type="project" value="TreeGrafter"/>
</dbReference>
<keyword evidence="3" id="KW-0472">Membrane</keyword>
<accession>A0A074ZYF9</accession>
<dbReference type="InterPro" id="IPR018103">
    <property type="entry name" value="Translation_control_tumour_CS"/>
</dbReference>
<comment type="similarity">
    <text evidence="2">Belongs to the TCTP family.</text>
</comment>
<organism evidence="5 6">
    <name type="scientific">Opisthorchis viverrini</name>
    <name type="common">Southeast Asian liver fluke</name>
    <dbReference type="NCBI Taxonomy" id="6198"/>
    <lineage>
        <taxon>Eukaryota</taxon>
        <taxon>Metazoa</taxon>
        <taxon>Spiralia</taxon>
        <taxon>Lophotrochozoa</taxon>
        <taxon>Platyhelminthes</taxon>
        <taxon>Trematoda</taxon>
        <taxon>Digenea</taxon>
        <taxon>Opisthorchiida</taxon>
        <taxon>Opisthorchiata</taxon>
        <taxon>Opisthorchiidae</taxon>
        <taxon>Opisthorchis</taxon>
    </lineage>
</organism>